<sequence length="116" mass="13201">MMLLPALTLGILQFYVIPISREDSDTLADERRSNGLEGPTILEVHGGISSRTYPRLSPQLAWIHQVITTTWQETGLADRLSREMDWVDALPKHRQSLSALGQHGFNRLLMHRLMLL</sequence>
<gene>
    <name evidence="2" type="ORF">M408DRAFT_327501</name>
</gene>
<name>A0A0C2WYT1_SERVB</name>
<evidence type="ECO:0000313" key="3">
    <source>
        <dbReference type="Proteomes" id="UP000054097"/>
    </source>
</evidence>
<evidence type="ECO:0000313" key="2">
    <source>
        <dbReference type="EMBL" id="KIM31238.1"/>
    </source>
</evidence>
<keyword evidence="3" id="KW-1185">Reference proteome</keyword>
<organism evidence="2 3">
    <name type="scientific">Serendipita vermifera MAFF 305830</name>
    <dbReference type="NCBI Taxonomy" id="933852"/>
    <lineage>
        <taxon>Eukaryota</taxon>
        <taxon>Fungi</taxon>
        <taxon>Dikarya</taxon>
        <taxon>Basidiomycota</taxon>
        <taxon>Agaricomycotina</taxon>
        <taxon>Agaricomycetes</taxon>
        <taxon>Sebacinales</taxon>
        <taxon>Serendipitaceae</taxon>
        <taxon>Serendipita</taxon>
    </lineage>
</organism>
<dbReference type="AlphaFoldDB" id="A0A0C2WYT1"/>
<feature type="chain" id="PRO_5002158571" evidence="1">
    <location>
        <begin position="22"/>
        <end position="116"/>
    </location>
</feature>
<accession>A0A0C2WYT1</accession>
<protein>
    <submittedName>
        <fullName evidence="2">Uncharacterized protein</fullName>
    </submittedName>
</protein>
<dbReference type="HOGENOM" id="CLU_2098335_0_0_1"/>
<reference evidence="2 3" key="1">
    <citation type="submission" date="2014-04" db="EMBL/GenBank/DDBJ databases">
        <authorList>
            <consortium name="DOE Joint Genome Institute"/>
            <person name="Kuo A."/>
            <person name="Zuccaro A."/>
            <person name="Kohler A."/>
            <person name="Nagy L.G."/>
            <person name="Floudas D."/>
            <person name="Copeland A."/>
            <person name="Barry K.W."/>
            <person name="Cichocki N."/>
            <person name="Veneault-Fourrey C."/>
            <person name="LaButti K."/>
            <person name="Lindquist E.A."/>
            <person name="Lipzen A."/>
            <person name="Lundell T."/>
            <person name="Morin E."/>
            <person name="Murat C."/>
            <person name="Sun H."/>
            <person name="Tunlid A."/>
            <person name="Henrissat B."/>
            <person name="Grigoriev I.V."/>
            <person name="Hibbett D.S."/>
            <person name="Martin F."/>
            <person name="Nordberg H.P."/>
            <person name="Cantor M.N."/>
            <person name="Hua S.X."/>
        </authorList>
    </citation>
    <scope>NUCLEOTIDE SEQUENCE [LARGE SCALE GENOMIC DNA]</scope>
    <source>
        <strain evidence="2 3">MAFF 305830</strain>
    </source>
</reference>
<reference evidence="3" key="2">
    <citation type="submission" date="2015-01" db="EMBL/GenBank/DDBJ databases">
        <title>Evolutionary Origins and Diversification of the Mycorrhizal Mutualists.</title>
        <authorList>
            <consortium name="DOE Joint Genome Institute"/>
            <consortium name="Mycorrhizal Genomics Consortium"/>
            <person name="Kohler A."/>
            <person name="Kuo A."/>
            <person name="Nagy L.G."/>
            <person name="Floudas D."/>
            <person name="Copeland A."/>
            <person name="Barry K.W."/>
            <person name="Cichocki N."/>
            <person name="Veneault-Fourrey C."/>
            <person name="LaButti K."/>
            <person name="Lindquist E.A."/>
            <person name="Lipzen A."/>
            <person name="Lundell T."/>
            <person name="Morin E."/>
            <person name="Murat C."/>
            <person name="Riley R."/>
            <person name="Ohm R."/>
            <person name="Sun H."/>
            <person name="Tunlid A."/>
            <person name="Henrissat B."/>
            <person name="Grigoriev I.V."/>
            <person name="Hibbett D.S."/>
            <person name="Martin F."/>
        </authorList>
    </citation>
    <scope>NUCLEOTIDE SEQUENCE [LARGE SCALE GENOMIC DNA]</scope>
    <source>
        <strain evidence="3">MAFF 305830</strain>
    </source>
</reference>
<dbReference type="Proteomes" id="UP000054097">
    <property type="component" value="Unassembled WGS sequence"/>
</dbReference>
<proteinExistence type="predicted"/>
<evidence type="ECO:0000256" key="1">
    <source>
        <dbReference type="SAM" id="SignalP"/>
    </source>
</evidence>
<dbReference type="EMBL" id="KN824282">
    <property type="protein sequence ID" value="KIM31238.1"/>
    <property type="molecule type" value="Genomic_DNA"/>
</dbReference>
<feature type="signal peptide" evidence="1">
    <location>
        <begin position="1"/>
        <end position="21"/>
    </location>
</feature>
<keyword evidence="1" id="KW-0732">Signal</keyword>